<dbReference type="OrthoDB" id="339325at2759"/>
<evidence type="ECO:0000256" key="3">
    <source>
        <dbReference type="ARBA" id="ARBA00022777"/>
    </source>
</evidence>
<evidence type="ECO:0000313" key="8">
    <source>
        <dbReference type="Proteomes" id="UP000195521"/>
    </source>
</evidence>
<keyword evidence="8" id="KW-1185">Reference proteome</keyword>
<feature type="domain" description="Protein kinase" evidence="6">
    <location>
        <begin position="444"/>
        <end position="701"/>
    </location>
</feature>
<feature type="region of interest" description="Disordered" evidence="5">
    <location>
        <begin position="358"/>
        <end position="379"/>
    </location>
</feature>
<protein>
    <submittedName>
        <fullName evidence="7">Protein kinase</fullName>
    </submittedName>
</protein>
<dbReference type="InterPro" id="IPR011009">
    <property type="entry name" value="Kinase-like_dom_sf"/>
</dbReference>
<dbReference type="PANTHER" id="PTHR44329:SF288">
    <property type="entry name" value="MITOGEN-ACTIVATED PROTEIN KINASE KINASE KINASE 20"/>
    <property type="match status" value="1"/>
</dbReference>
<feature type="compositionally biased region" description="Basic and acidic residues" evidence="5">
    <location>
        <begin position="390"/>
        <end position="408"/>
    </location>
</feature>
<proteinExistence type="predicted"/>
<evidence type="ECO:0000259" key="6">
    <source>
        <dbReference type="PROSITE" id="PS50011"/>
    </source>
</evidence>
<dbReference type="GeneID" id="39745718"/>
<gene>
    <name evidence="7" type="ORF">PGO_011680</name>
</gene>
<sequence length="707" mass="81177">MNLNNQGGVRISSKMDADGLISGCLKEKMEKANEDVKSIINYVRSNNKNEKNVNFEDQTFSKEKEGDNKWNSYRSVSTNIYLNNFSVDNDMLNQSSNEEYVSMKTVLDTEGKKPDVNYNQCNTIKEYSMMFSLEHELFPPSCELVDSKCKTDFDHRDKLQGGESEKYEARKEKEGKNFISTKEDLKKASYPVDHVATNSNIEHANGYVIQGRKIKTLDKSTTDQNNNTRNCNISNNSHDQKLRREFTHIIPDEEPPAEKEKKISNSVMKKNATKNLNNVSIVNHDLRKSFSVNQMSLRNYTLHYENSLQMEFSKGTHSLSLRENPTFKNKSLTIDYDQKSSNKNSEVLKDSLDKGLHDHAPGVNKFESDNGDATNSDEVKFKEPKLEMEKSVKESISRDEMAKERVSTSEESEEKEAVSIFFKGDRRFFNFDLPANELIEKSSFEIIELISEGSFGTVYKAKWNGKMVAVKKSQIQMSLEGMRSIVREINTYRSVSHENIVKYHGVCIDQSFIGLILEYIPKGNVFDLLYNSTSVVPYETRIHMAFQLVSVLHYLHSVKGIVHRDLKTSNFLFDEEYNIKICDFGKTRKLSKDGKIILEDNGGSPRYMAPECFIEGNSIDEKSDIWGLACCLIEIFASQIPFQHIKQKEDVVIEILVNKQKPNIPNCFHPKLYELLEKSFSTNPEERPSCSEYLKLLQEFYSKNGKS</sequence>
<dbReference type="GO" id="GO:0004674">
    <property type="term" value="F:protein serine/threonine kinase activity"/>
    <property type="evidence" value="ECO:0007669"/>
    <property type="project" value="TreeGrafter"/>
</dbReference>
<reference evidence="8" key="1">
    <citation type="submission" date="2017-04" db="EMBL/GenBank/DDBJ databases">
        <title>Plasmodium gonderi genome.</title>
        <authorList>
            <person name="Arisue N."/>
            <person name="Honma H."/>
            <person name="Kawai S."/>
            <person name="Tougan T."/>
            <person name="Tanabe K."/>
            <person name="Horii T."/>
        </authorList>
    </citation>
    <scope>NUCLEOTIDE SEQUENCE [LARGE SCALE GENOMIC DNA]</scope>
    <source>
        <strain evidence="8">ATCC 30045</strain>
    </source>
</reference>
<dbReference type="PROSITE" id="PS00108">
    <property type="entry name" value="PROTEIN_KINASE_ST"/>
    <property type="match status" value="1"/>
</dbReference>
<keyword evidence="4" id="KW-0067">ATP-binding</keyword>
<dbReference type="RefSeq" id="XP_028541609.1">
    <property type="nucleotide sequence ID" value="XM_028685808.1"/>
</dbReference>
<evidence type="ECO:0000256" key="5">
    <source>
        <dbReference type="SAM" id="MobiDB-lite"/>
    </source>
</evidence>
<dbReference type="InterPro" id="IPR008271">
    <property type="entry name" value="Ser/Thr_kinase_AS"/>
</dbReference>
<dbReference type="SMART" id="SM00220">
    <property type="entry name" value="S_TKc"/>
    <property type="match status" value="1"/>
</dbReference>
<dbReference type="Gene3D" id="1.10.510.10">
    <property type="entry name" value="Transferase(Phosphotransferase) domain 1"/>
    <property type="match status" value="1"/>
</dbReference>
<evidence type="ECO:0000256" key="4">
    <source>
        <dbReference type="ARBA" id="ARBA00022840"/>
    </source>
</evidence>
<dbReference type="GO" id="GO:0005524">
    <property type="term" value="F:ATP binding"/>
    <property type="evidence" value="ECO:0007669"/>
    <property type="project" value="UniProtKB-KW"/>
</dbReference>
<organism evidence="7 8">
    <name type="scientific">Plasmodium gonderi</name>
    <dbReference type="NCBI Taxonomy" id="77519"/>
    <lineage>
        <taxon>Eukaryota</taxon>
        <taxon>Sar</taxon>
        <taxon>Alveolata</taxon>
        <taxon>Apicomplexa</taxon>
        <taxon>Aconoidasida</taxon>
        <taxon>Haemosporida</taxon>
        <taxon>Plasmodiidae</taxon>
        <taxon>Plasmodium</taxon>
        <taxon>Plasmodium (Plasmodium)</taxon>
    </lineage>
</organism>
<dbReference type="AlphaFoldDB" id="A0A1Y1J9S6"/>
<evidence type="ECO:0000313" key="7">
    <source>
        <dbReference type="EMBL" id="GAW79020.1"/>
    </source>
</evidence>
<evidence type="ECO:0000256" key="2">
    <source>
        <dbReference type="ARBA" id="ARBA00022741"/>
    </source>
</evidence>
<keyword evidence="3 7" id="KW-0418">Kinase</keyword>
<dbReference type="SUPFAM" id="SSF56112">
    <property type="entry name" value="Protein kinase-like (PK-like)"/>
    <property type="match status" value="1"/>
</dbReference>
<comment type="caution">
    <text evidence="7">The sequence shown here is derived from an EMBL/GenBank/DDBJ whole genome shotgun (WGS) entry which is preliminary data.</text>
</comment>
<dbReference type="InterPro" id="IPR051681">
    <property type="entry name" value="Ser/Thr_Kinases-Pseudokinases"/>
</dbReference>
<dbReference type="OMA" id="IFANQIP"/>
<evidence type="ECO:0000256" key="1">
    <source>
        <dbReference type="ARBA" id="ARBA00022679"/>
    </source>
</evidence>
<dbReference type="EMBL" id="BDQF01000001">
    <property type="protein sequence ID" value="GAW79020.1"/>
    <property type="molecule type" value="Genomic_DNA"/>
</dbReference>
<dbReference type="Proteomes" id="UP000195521">
    <property type="component" value="Unassembled WGS sequence"/>
</dbReference>
<keyword evidence="1" id="KW-0808">Transferase</keyword>
<keyword evidence="2" id="KW-0547">Nucleotide-binding</keyword>
<dbReference type="Pfam" id="PF00069">
    <property type="entry name" value="Pkinase"/>
    <property type="match status" value="1"/>
</dbReference>
<dbReference type="InterPro" id="IPR000719">
    <property type="entry name" value="Prot_kinase_dom"/>
</dbReference>
<dbReference type="PROSITE" id="PS50011">
    <property type="entry name" value="PROTEIN_KINASE_DOM"/>
    <property type="match status" value="1"/>
</dbReference>
<name>A0A1Y1J9S6_PLAGO</name>
<accession>A0A1Y1J9S6</accession>
<feature type="region of interest" description="Disordered" evidence="5">
    <location>
        <begin position="390"/>
        <end position="409"/>
    </location>
</feature>
<dbReference type="PANTHER" id="PTHR44329">
    <property type="entry name" value="SERINE/THREONINE-PROTEIN KINASE TNNI3K-RELATED"/>
    <property type="match status" value="1"/>
</dbReference>